<dbReference type="GO" id="GO:0016020">
    <property type="term" value="C:membrane"/>
    <property type="evidence" value="ECO:0007669"/>
    <property type="project" value="UniProtKB-SubCell"/>
</dbReference>
<dbReference type="VEuPathDB" id="FungiDB:ATCC64974_66000"/>
<feature type="transmembrane region" description="Helical" evidence="13">
    <location>
        <begin position="1195"/>
        <end position="1212"/>
    </location>
</feature>
<feature type="domain" description="Protein kinase" evidence="15">
    <location>
        <begin position="1068"/>
        <end position="1436"/>
    </location>
</feature>
<evidence type="ECO:0000256" key="8">
    <source>
        <dbReference type="ARBA" id="ARBA00022842"/>
    </source>
</evidence>
<keyword evidence="9 13" id="KW-1278">Translocase</keyword>
<dbReference type="Pfam" id="PF00689">
    <property type="entry name" value="Cation_ATPase_C"/>
    <property type="match status" value="1"/>
</dbReference>
<dbReference type="VEuPathDB" id="FungiDB:An17g02320"/>
<dbReference type="SUPFAM" id="SSF81665">
    <property type="entry name" value="Calcium ATPase, transmembrane domain M"/>
    <property type="match status" value="1"/>
</dbReference>
<keyword evidence="8 13" id="KW-0460">Magnesium</keyword>
<feature type="transmembrane region" description="Helical" evidence="13">
    <location>
        <begin position="531"/>
        <end position="552"/>
    </location>
</feature>
<dbReference type="EC" id="7.2.2.-" evidence="13"/>
<dbReference type="Gene3D" id="1.20.1110.10">
    <property type="entry name" value="Calcium-transporting ATPase, transmembrane domain"/>
    <property type="match status" value="1"/>
</dbReference>
<dbReference type="VEuPathDB" id="FungiDB:ASPNIDRAFT2_1217274"/>
<dbReference type="Gene3D" id="3.40.1110.10">
    <property type="entry name" value="Calcium-transporting ATPase, cytoplasmic domain N"/>
    <property type="match status" value="1"/>
</dbReference>
<dbReference type="SUPFAM" id="SSF81653">
    <property type="entry name" value="Calcium ATPase, transduction domain A"/>
    <property type="match status" value="1"/>
</dbReference>
<dbReference type="GO" id="GO:0016887">
    <property type="term" value="F:ATP hydrolysis activity"/>
    <property type="evidence" value="ECO:0007669"/>
    <property type="project" value="InterPro"/>
</dbReference>
<protein>
    <recommendedName>
        <fullName evidence="13">Cation-transporting ATPase</fullName>
        <ecNumber evidence="13">7.2.2.-</ecNumber>
    </recommendedName>
</protein>
<feature type="compositionally biased region" description="Gly residues" evidence="14">
    <location>
        <begin position="1476"/>
        <end position="1493"/>
    </location>
</feature>
<feature type="transmembrane region" description="Helical" evidence="13">
    <location>
        <begin position="1077"/>
        <end position="1096"/>
    </location>
</feature>
<dbReference type="PROSITE" id="PS00154">
    <property type="entry name" value="ATPASE_E1_E2"/>
    <property type="match status" value="1"/>
</dbReference>
<evidence type="ECO:0000256" key="2">
    <source>
        <dbReference type="ARBA" id="ARBA00006000"/>
    </source>
</evidence>
<dbReference type="SUPFAM" id="SSF81660">
    <property type="entry name" value="Metal cation-transporting ATPase, ATP-binding domain N"/>
    <property type="match status" value="1"/>
</dbReference>
<keyword evidence="3" id="KW-0597">Phosphoprotein</keyword>
<dbReference type="PANTHER" id="PTHR45630">
    <property type="entry name" value="CATION-TRANSPORTING ATPASE-RELATED"/>
    <property type="match status" value="1"/>
</dbReference>
<feature type="compositionally biased region" description="Basic and acidic residues" evidence="14">
    <location>
        <begin position="1630"/>
        <end position="1640"/>
    </location>
</feature>
<dbReference type="InterPro" id="IPR001757">
    <property type="entry name" value="P_typ_ATPase"/>
</dbReference>
<dbReference type="InterPro" id="IPR008250">
    <property type="entry name" value="ATPase_P-typ_transduc_dom_A_sf"/>
</dbReference>
<feature type="transmembrane region" description="Helical" evidence="13">
    <location>
        <begin position="134"/>
        <end position="154"/>
    </location>
</feature>
<feature type="transmembrane region" description="Helical" evidence="13">
    <location>
        <begin position="1164"/>
        <end position="1183"/>
    </location>
</feature>
<dbReference type="InterPro" id="IPR011009">
    <property type="entry name" value="Kinase-like_dom_sf"/>
</dbReference>
<dbReference type="Gene3D" id="1.10.510.10">
    <property type="entry name" value="Transferase(Phosphotransferase) domain 1"/>
    <property type="match status" value="1"/>
</dbReference>
<dbReference type="SFLD" id="SFLDS00003">
    <property type="entry name" value="Haloacid_Dehalogenase"/>
    <property type="match status" value="1"/>
</dbReference>
<evidence type="ECO:0000256" key="7">
    <source>
        <dbReference type="ARBA" id="ARBA00022840"/>
    </source>
</evidence>
<dbReference type="InterPro" id="IPR023214">
    <property type="entry name" value="HAD_sf"/>
</dbReference>
<feature type="compositionally biased region" description="Basic and acidic residues" evidence="14">
    <location>
        <begin position="1574"/>
        <end position="1588"/>
    </location>
</feature>
<dbReference type="SFLD" id="SFLDF00027">
    <property type="entry name" value="p-type_atpase"/>
    <property type="match status" value="1"/>
</dbReference>
<proteinExistence type="inferred from homology"/>
<dbReference type="VEuPathDB" id="FungiDB:ATCC64974_66010"/>
<dbReference type="GO" id="GO:0015662">
    <property type="term" value="F:P-type ion transporter activity"/>
    <property type="evidence" value="ECO:0007669"/>
    <property type="project" value="InterPro"/>
</dbReference>
<dbReference type="CDD" id="cd07542">
    <property type="entry name" value="P-type_ATPase_cation"/>
    <property type="match status" value="1"/>
</dbReference>
<feature type="transmembrane region" description="Helical" evidence="13">
    <location>
        <begin position="1232"/>
        <end position="1250"/>
    </location>
</feature>
<evidence type="ECO:0000256" key="13">
    <source>
        <dbReference type="RuleBase" id="RU362082"/>
    </source>
</evidence>
<dbReference type="OMA" id="SGWKDPL"/>
<dbReference type="PRINTS" id="PR00119">
    <property type="entry name" value="CATATPASE"/>
</dbReference>
<dbReference type="PROSITE" id="PS01229">
    <property type="entry name" value="COF_2"/>
    <property type="match status" value="1"/>
</dbReference>
<dbReference type="EMBL" id="BCMY01000016">
    <property type="protein sequence ID" value="GAQ45331.1"/>
    <property type="molecule type" value="Genomic_DNA"/>
</dbReference>
<comment type="caution">
    <text evidence="16">The sequence shown here is derived from an EMBL/GenBank/DDBJ whole genome shotgun (WGS) entry which is preliminary data.</text>
</comment>
<dbReference type="OrthoDB" id="48943at2759"/>
<comment type="similarity">
    <text evidence="2 13">Belongs to the cation transport ATPase (P-type) (TC 3.A.3) family. Type V subfamily.</text>
</comment>
<dbReference type="Pfam" id="PF00069">
    <property type="entry name" value="Pkinase"/>
    <property type="match status" value="1"/>
</dbReference>
<dbReference type="VEuPathDB" id="FungiDB:ASPNIDRAFT2_1025894"/>
<feature type="transmembrane region" description="Helical" evidence="13">
    <location>
        <begin position="1053"/>
        <end position="1071"/>
    </location>
</feature>
<dbReference type="InterPro" id="IPR036412">
    <property type="entry name" value="HAD-like_sf"/>
</dbReference>
<dbReference type="Pfam" id="PF12409">
    <property type="entry name" value="P5-ATPase"/>
    <property type="match status" value="1"/>
</dbReference>
<feature type="transmembrane region" description="Helical" evidence="13">
    <location>
        <begin position="283"/>
        <end position="305"/>
    </location>
</feature>
<dbReference type="PROSITE" id="PS50011">
    <property type="entry name" value="PROTEIN_KINASE_DOM"/>
    <property type="match status" value="1"/>
</dbReference>
<dbReference type="FunFam" id="2.70.150.10:FF:000119">
    <property type="entry name" value="Cation-transporting ATPase"/>
    <property type="match status" value="1"/>
</dbReference>
<name>A0A100IQ54_ASPNG</name>
<feature type="region of interest" description="Disordered" evidence="14">
    <location>
        <begin position="1464"/>
        <end position="1663"/>
    </location>
</feature>
<organism evidence="16 17">
    <name type="scientific">Aspergillus niger</name>
    <dbReference type="NCBI Taxonomy" id="5061"/>
    <lineage>
        <taxon>Eukaryota</taxon>
        <taxon>Fungi</taxon>
        <taxon>Dikarya</taxon>
        <taxon>Ascomycota</taxon>
        <taxon>Pezizomycotina</taxon>
        <taxon>Eurotiomycetes</taxon>
        <taxon>Eurotiomycetidae</taxon>
        <taxon>Eurotiales</taxon>
        <taxon>Aspergillaceae</taxon>
        <taxon>Aspergillus</taxon>
        <taxon>Aspergillus subgen. Circumdati</taxon>
    </lineage>
</organism>
<dbReference type="GO" id="GO:0006874">
    <property type="term" value="P:intracellular calcium ion homeostasis"/>
    <property type="evidence" value="ECO:0007669"/>
    <property type="project" value="TreeGrafter"/>
</dbReference>
<dbReference type="FunFam" id="1.20.1110.10:FF:000032">
    <property type="entry name" value="Cation-transporting ATPase"/>
    <property type="match status" value="1"/>
</dbReference>
<evidence type="ECO:0000313" key="17">
    <source>
        <dbReference type="Proteomes" id="UP000068243"/>
    </source>
</evidence>
<dbReference type="SMART" id="SM00220">
    <property type="entry name" value="S_TKc"/>
    <property type="match status" value="1"/>
</dbReference>
<dbReference type="InterPro" id="IPR000719">
    <property type="entry name" value="Prot_kinase_dom"/>
</dbReference>
<evidence type="ECO:0000256" key="4">
    <source>
        <dbReference type="ARBA" id="ARBA00022692"/>
    </source>
</evidence>
<evidence type="ECO:0000256" key="14">
    <source>
        <dbReference type="SAM" id="MobiDB-lite"/>
    </source>
</evidence>
<feature type="compositionally biased region" description="Basic and acidic residues" evidence="14">
    <location>
        <begin position="1651"/>
        <end position="1663"/>
    </location>
</feature>
<feature type="transmembrane region" description="Helical" evidence="13">
    <location>
        <begin position="1117"/>
        <end position="1136"/>
    </location>
</feature>
<dbReference type="GO" id="GO:0004672">
    <property type="term" value="F:protein kinase activity"/>
    <property type="evidence" value="ECO:0007669"/>
    <property type="project" value="InterPro"/>
</dbReference>
<dbReference type="FunFam" id="3.40.1110.10:FF:000057">
    <property type="entry name" value="Cation-transporting ATPase"/>
    <property type="match status" value="1"/>
</dbReference>
<dbReference type="VEuPathDB" id="FungiDB:An17g02310"/>
<feature type="compositionally biased region" description="Basic and acidic residues" evidence="14">
    <location>
        <begin position="1603"/>
        <end position="1621"/>
    </location>
</feature>
<keyword evidence="11 13" id="KW-0472">Membrane</keyword>
<dbReference type="PaxDb" id="5061-CADANGAP00013380"/>
<evidence type="ECO:0000256" key="6">
    <source>
        <dbReference type="ARBA" id="ARBA00022741"/>
    </source>
</evidence>
<comment type="subcellular location">
    <subcellularLocation>
        <location evidence="1 13">Membrane</location>
        <topology evidence="1 13">Multi-pass membrane protein</topology>
    </subcellularLocation>
</comment>
<dbReference type="Gene3D" id="3.30.200.20">
    <property type="entry name" value="Phosphorylase Kinase, domain 1"/>
    <property type="match status" value="1"/>
</dbReference>
<feature type="compositionally biased region" description="Polar residues" evidence="14">
    <location>
        <begin position="1560"/>
        <end position="1570"/>
    </location>
</feature>
<dbReference type="SUPFAM" id="SSF56784">
    <property type="entry name" value="HAD-like"/>
    <property type="match status" value="1"/>
</dbReference>
<dbReference type="Proteomes" id="UP000068243">
    <property type="component" value="Unassembled WGS sequence"/>
</dbReference>
<dbReference type="GO" id="GO:0005524">
    <property type="term" value="F:ATP binding"/>
    <property type="evidence" value="ECO:0007669"/>
    <property type="project" value="UniProtKB-UniRule"/>
</dbReference>
<dbReference type="FunFam" id="3.40.50.1000:FF:000068">
    <property type="entry name" value="Cation-transporting ATPase"/>
    <property type="match status" value="1"/>
</dbReference>
<dbReference type="InterPro" id="IPR006068">
    <property type="entry name" value="ATPase_P-typ_cation-transptr_C"/>
</dbReference>
<dbReference type="PANTHER" id="PTHR45630:SF8">
    <property type="entry name" value="CATION-TRANSPORTING ATPASE"/>
    <property type="match status" value="1"/>
</dbReference>
<feature type="transmembrane region" description="Helical" evidence="13">
    <location>
        <begin position="495"/>
        <end position="519"/>
    </location>
</feature>
<dbReference type="InterPro" id="IPR023298">
    <property type="entry name" value="ATPase_P-typ_TM_dom_sf"/>
</dbReference>
<dbReference type="InterPro" id="IPR047821">
    <property type="entry name" value="P5B-type_ATPase"/>
</dbReference>
<sequence length="1663" mass="186490">MARNEIYDGPISESIPSSVVSFSHRRNRKDSTTSFTYFQEDQEHLDWPNEDTIDAESDVDNLSDIETNESIRSSKRPSFSRDSVQDPLLRRSLSASSRDYCHRGDQRVSQKVHIVSEDLTIVIAGFSTSPTGLLLYYLSCLLSLGVFYLLFRWFPKYRIRLMGMPTPLQTCQWVVIEDQWNQLDIHTVHTEVYGRPLSTIFSPDYQSYDEDNDPTIYQLRYIDYRYHRLIYHPGDDQFCLIGGWKDPSWTNAKGMRAGLDADDRDSREQVFGKNLIDIQQKSVFQLLMDEAFHPFYIFQLASLVLWSLDQYYYYAVCIFSISVISISATIIETKATMNRLRHISLFECDIRVLRNGFWRSVPSRELVPGDVYEFSDPSLNYVPCDCILLSGDCIVNESMLTGESVPVSKVPLTDDALKYLNLSAPSIHPALARHFLFSGTKVIRARRPQGVDDDEAIALAVVVRTGFLTTKGALVRSMLFPKPSGFSFYRDSFRYISVMAIIAILGFVASFVNFIRLGLSWHLIIVRALDLITIVVPPALPATLSIGTNFALSRLKAHKIYCISPQRFENTPSPKGDYVKLFNRVNVGGKLDVICFDKTGTLTEDGLDVLGVRIVDHNRRFSDLLPKLCLASPTSSYTDSIQDMSRYNNTLYTMATCHSLRVVDGELLGDPLDVKMFQFTGWSFEEGGSHAEEADSEAILPSIARPPVTENPTSACQRNKIEAPLELGILRAFEFVSHLRRASVIVRQYGDTGASTFVKGAPESVKAICLPSSLPHDFDELLSNYTHKGYRVIACAAKYEPKLSWMRVQKMSRADAECDLEFLGFIIFENKLKPNTTETIAELNKAGIRNIMCTGDNILTAVSVARECGLISGDEQCFVPRFVQGHSPQHASDDCLCWESVDNPALKLNPSTLMRSVDSTAVDLSIPGNACSLSHYTLAISGEMFRWIVDFGSELLIKRVLVRGKVFARMSPDEKHELVEKLQSLDYCCGFCGDGANDCGALKAADVGVSLSDAEASVAAPFTSRRFDISCVPTLIREGRGALVTSFCCFKYMSLYSAIQFSTVSFLYASASNLGDFQFLYIDLCLILPIAIFMGWTKPNPVLSRKRPTADLVSRKVLIPLLGQITICILTQLIAFETVKSQPWFQPPQLDLEESNIENSENTVLFLLSCFQYILSSAVLSVGPPFRKPMSSNKPFLSMIIVDLMISCYMLFTPSQWLKRVIQLTYLPESFAWWLLTLAALSFLFSCEVYKARSKKDNAVVALKKILMHNERDGFPITALREIKLLKMLSHTNILHLKEMAVERSKARPYEEAPPQPGRGGGEARRDYTTLVVTRWYRPPELLLQLRRYTTAIDMWGVGCVFGEMFKGKPILAGNSDLNQAQMIFSLVGSPTEETMPGWSSLPGQSPIAISLLSELLKLDWRKRINAIDALKHPYFSSPPLPARPGELPSFEDSHELDRRRFRGQKAPMPPAPAGGAVGIGGPNGSWAGGSGNRTGVEGRNSRLPSTARGTWNNGVQGVPPQRSYDNRNCEMHAARSRTGGEDLSQGSWHRGGLPPRPPTSNHQMWSSGSIGRLGRDRSHQARGRSEGNLDSYIPSYAGGGERPWERDHNRGYNTDRRDINNSDSAYQPVRRDFSRENLTRRRSRSPCSREGGRDAARTIHRR</sequence>
<keyword evidence="7 13" id="KW-0067">ATP-binding</keyword>
<dbReference type="InterPro" id="IPR044492">
    <property type="entry name" value="P_typ_ATPase_HD_dom"/>
</dbReference>
<evidence type="ECO:0000313" key="16">
    <source>
        <dbReference type="EMBL" id="GAQ45331.1"/>
    </source>
</evidence>
<keyword evidence="6 13" id="KW-0547">Nucleotide-binding</keyword>
<feature type="compositionally biased region" description="Basic and acidic residues" evidence="14">
    <location>
        <begin position="1525"/>
        <end position="1534"/>
    </location>
</feature>
<evidence type="ECO:0000256" key="10">
    <source>
        <dbReference type="ARBA" id="ARBA00022989"/>
    </source>
</evidence>
<dbReference type="VEuPathDB" id="FungiDB:M747DRAFT_323069"/>
<gene>
    <name evidence="16" type="ORF">ABL_07992</name>
</gene>
<dbReference type="InterPro" id="IPR018303">
    <property type="entry name" value="ATPase_P-typ_P_site"/>
</dbReference>
<comment type="catalytic activity">
    <reaction evidence="12 13">
        <text>ATP + H2O = ADP + phosphate + H(+)</text>
        <dbReference type="Rhea" id="RHEA:13065"/>
        <dbReference type="ChEBI" id="CHEBI:15377"/>
        <dbReference type="ChEBI" id="CHEBI:15378"/>
        <dbReference type="ChEBI" id="CHEBI:30616"/>
        <dbReference type="ChEBI" id="CHEBI:43474"/>
        <dbReference type="ChEBI" id="CHEBI:456216"/>
    </reaction>
</comment>
<dbReference type="SUPFAM" id="SSF56112">
    <property type="entry name" value="Protein kinase-like (PK-like)"/>
    <property type="match status" value="1"/>
</dbReference>
<dbReference type="NCBIfam" id="TIGR01657">
    <property type="entry name" value="P-ATPase-V"/>
    <property type="match status" value="1"/>
</dbReference>
<evidence type="ECO:0000256" key="9">
    <source>
        <dbReference type="ARBA" id="ARBA00022967"/>
    </source>
</evidence>
<evidence type="ECO:0000256" key="11">
    <source>
        <dbReference type="ARBA" id="ARBA00023136"/>
    </source>
</evidence>
<dbReference type="GO" id="GO:0046872">
    <property type="term" value="F:metal ion binding"/>
    <property type="evidence" value="ECO:0007669"/>
    <property type="project" value="UniProtKB-UniRule"/>
</dbReference>
<evidence type="ECO:0000256" key="3">
    <source>
        <dbReference type="ARBA" id="ARBA00022553"/>
    </source>
</evidence>
<dbReference type="VEuPathDB" id="FungiDB:M747DRAFT_295594"/>
<dbReference type="SFLD" id="SFLDG00002">
    <property type="entry name" value="C1.7:_P-type_atpase_like"/>
    <property type="match status" value="1"/>
</dbReference>
<dbReference type="InterPro" id="IPR006544">
    <property type="entry name" value="P-type_TPase_V"/>
</dbReference>
<keyword evidence="4 13" id="KW-0812">Transmembrane</keyword>
<feature type="compositionally biased region" description="Polar residues" evidence="14">
    <location>
        <begin position="1503"/>
        <end position="1516"/>
    </location>
</feature>
<dbReference type="Pfam" id="PF00122">
    <property type="entry name" value="E1-E2_ATPase"/>
    <property type="match status" value="1"/>
</dbReference>
<dbReference type="Gene3D" id="2.70.150.10">
    <property type="entry name" value="Calcium-transporting ATPase, cytoplasmic transduction domain A"/>
    <property type="match status" value="1"/>
</dbReference>
<dbReference type="NCBIfam" id="TIGR01494">
    <property type="entry name" value="ATPase_P-type"/>
    <property type="match status" value="1"/>
</dbReference>
<feature type="transmembrane region" description="Helical" evidence="13">
    <location>
        <begin position="311"/>
        <end position="331"/>
    </location>
</feature>
<dbReference type="InterPro" id="IPR047819">
    <property type="entry name" value="P5A-ATPase_N"/>
</dbReference>
<evidence type="ECO:0000256" key="1">
    <source>
        <dbReference type="ARBA" id="ARBA00004141"/>
    </source>
</evidence>
<reference evidence="17" key="1">
    <citation type="journal article" date="2016" name="Genome Announc.">
        <title>Draft genome sequence of Aspergillus niger strain An76.</title>
        <authorList>
            <person name="Gong W."/>
            <person name="Cheng Z."/>
            <person name="Zhang H."/>
            <person name="Liu L."/>
            <person name="Gao P."/>
            <person name="Wang L."/>
        </authorList>
    </citation>
    <scope>NUCLEOTIDE SEQUENCE [LARGE SCALE GENOMIC DNA]</scope>
    <source>
        <strain evidence="17">An76</strain>
    </source>
</reference>
<dbReference type="Gene3D" id="3.40.50.1000">
    <property type="entry name" value="HAD superfamily/HAD-like"/>
    <property type="match status" value="1"/>
</dbReference>
<evidence type="ECO:0000259" key="15">
    <source>
        <dbReference type="PROSITE" id="PS50011"/>
    </source>
</evidence>
<accession>A0A100IQ54</accession>
<evidence type="ECO:0000256" key="12">
    <source>
        <dbReference type="ARBA" id="ARBA00049360"/>
    </source>
</evidence>
<keyword evidence="5 13" id="KW-0479">Metal-binding</keyword>
<dbReference type="InterPro" id="IPR023299">
    <property type="entry name" value="ATPase_P-typ_cyto_dom_N"/>
</dbReference>
<keyword evidence="10 13" id="KW-1133">Transmembrane helix</keyword>
<evidence type="ECO:0000256" key="5">
    <source>
        <dbReference type="ARBA" id="ARBA00022723"/>
    </source>
</evidence>
<dbReference type="GO" id="GO:0019829">
    <property type="term" value="F:ATPase-coupled monoatomic cation transmembrane transporter activity"/>
    <property type="evidence" value="ECO:0007669"/>
    <property type="project" value="UniProtKB-UniRule"/>
</dbReference>
<dbReference type="InterPro" id="IPR059000">
    <property type="entry name" value="ATPase_P-type_domA"/>
</dbReference>